<dbReference type="Proteomes" id="UP001173801">
    <property type="component" value="Unassembled WGS sequence"/>
</dbReference>
<reference evidence="2" key="1">
    <citation type="submission" date="2022-08" db="EMBL/GenBank/DDBJ databases">
        <authorList>
            <person name="Wang H."/>
        </authorList>
    </citation>
    <scope>NUCLEOTIDE SEQUENCE</scope>
    <source>
        <strain evidence="2">PS10</strain>
    </source>
</reference>
<keyword evidence="3" id="KW-1185">Reference proteome</keyword>
<dbReference type="EMBL" id="JANURM010000009">
    <property type="protein sequence ID" value="MDL0089213.1"/>
    <property type="molecule type" value="Genomic_DNA"/>
</dbReference>
<protein>
    <recommendedName>
        <fullName evidence="4">Integral membrane protein</fullName>
    </recommendedName>
</protein>
<proteinExistence type="predicted"/>
<keyword evidence="1" id="KW-1133">Transmembrane helix</keyword>
<dbReference type="RefSeq" id="WP_284937867.1">
    <property type="nucleotide sequence ID" value="NZ_JANURM010000009.1"/>
</dbReference>
<feature type="transmembrane region" description="Helical" evidence="1">
    <location>
        <begin position="55"/>
        <end position="73"/>
    </location>
</feature>
<organism evidence="2 3">
    <name type="scientific">Campylobacter gastrosuis</name>
    <dbReference type="NCBI Taxonomy" id="2974576"/>
    <lineage>
        <taxon>Bacteria</taxon>
        <taxon>Pseudomonadati</taxon>
        <taxon>Campylobacterota</taxon>
        <taxon>Epsilonproteobacteria</taxon>
        <taxon>Campylobacterales</taxon>
        <taxon>Campylobacteraceae</taxon>
        <taxon>Campylobacter</taxon>
    </lineage>
</organism>
<sequence>MRRNSSDLRYLGYGFGVLSLFAYEIATSIYLFLPPLIGLFFTYMIIEYAKKQQKSYMEFGFGWHLSIAFLLFAEQIHGFYMFSSLIAFIIFFYFMVDWLFSTMKYRNFLLIIFVFSGYLGVYLVSNAINYLQNKPFLYIDAWYGFYIFIESVFAIVLFKEKVV</sequence>
<feature type="transmembrane region" description="Helical" evidence="1">
    <location>
        <begin position="79"/>
        <end position="100"/>
    </location>
</feature>
<name>A0ABT7HS22_9BACT</name>
<feature type="transmembrane region" description="Helical" evidence="1">
    <location>
        <begin position="20"/>
        <end position="43"/>
    </location>
</feature>
<evidence type="ECO:0000313" key="3">
    <source>
        <dbReference type="Proteomes" id="UP001173801"/>
    </source>
</evidence>
<comment type="caution">
    <text evidence="2">The sequence shown here is derived from an EMBL/GenBank/DDBJ whole genome shotgun (WGS) entry which is preliminary data.</text>
</comment>
<evidence type="ECO:0008006" key="4">
    <source>
        <dbReference type="Google" id="ProtNLM"/>
    </source>
</evidence>
<feature type="transmembrane region" description="Helical" evidence="1">
    <location>
        <begin position="107"/>
        <end position="124"/>
    </location>
</feature>
<evidence type="ECO:0000256" key="1">
    <source>
        <dbReference type="SAM" id="Phobius"/>
    </source>
</evidence>
<feature type="transmembrane region" description="Helical" evidence="1">
    <location>
        <begin position="136"/>
        <end position="158"/>
    </location>
</feature>
<gene>
    <name evidence="2" type="ORF">NYG85_07535</name>
</gene>
<keyword evidence="1" id="KW-0472">Membrane</keyword>
<keyword evidence="1" id="KW-0812">Transmembrane</keyword>
<accession>A0ABT7HS22</accession>
<reference evidence="2" key="2">
    <citation type="journal article" date="2023" name="Microorganisms">
        <title>Isolation and Genomic Characteristics of Cat-Borne Campylobacter felis sp. nov. and Sheep-Borne Campylobacter ovis sp. nov.</title>
        <authorList>
            <person name="Wang H."/>
            <person name="Li Y."/>
            <person name="Gu Y."/>
            <person name="Zhou G."/>
            <person name="Chen X."/>
            <person name="Zhang X."/>
            <person name="Shao Z."/>
            <person name="Zhang J."/>
            <person name="Zhang M."/>
        </authorList>
    </citation>
    <scope>NUCLEOTIDE SEQUENCE</scope>
    <source>
        <strain evidence="2">PS10</strain>
    </source>
</reference>
<evidence type="ECO:0000313" key="2">
    <source>
        <dbReference type="EMBL" id="MDL0089213.1"/>
    </source>
</evidence>